<dbReference type="EMBL" id="OX465084">
    <property type="protein sequence ID" value="CAI9300156.1"/>
    <property type="molecule type" value="Genomic_DNA"/>
</dbReference>
<reference evidence="3" key="1">
    <citation type="submission" date="2023-04" db="EMBL/GenBank/DDBJ databases">
        <authorList>
            <person name="Vijverberg K."/>
            <person name="Xiong W."/>
            <person name="Schranz E."/>
        </authorList>
    </citation>
    <scope>NUCLEOTIDE SEQUENCE</scope>
</reference>
<sequence>MRNCFLFFGSSKPQVKSENDRRRPLVIIKDNDYDTAAAGDEVHNPTAAMALILQSWLSGHRLRYLILLLCSPLLIPFICAMFPFLCAAEVFVRLCRRRRRSKPAPPQNPLPPSLPPPRRRENDVEGGIQVKSNFSLLDRYLKDQLELAIEILNECGGDLTYGYDYIDDFDSNRSNLC</sequence>
<keyword evidence="4" id="KW-1185">Reference proteome</keyword>
<dbReference type="PANTHER" id="PTHR36322">
    <property type="entry name" value="TRANSMEMBRANE PROTEIN"/>
    <property type="match status" value="1"/>
</dbReference>
<evidence type="ECO:0000313" key="3">
    <source>
        <dbReference type="EMBL" id="CAI9300156.1"/>
    </source>
</evidence>
<accession>A0AA35ZWM3</accession>
<feature type="region of interest" description="Disordered" evidence="1">
    <location>
        <begin position="100"/>
        <end position="122"/>
    </location>
</feature>
<evidence type="ECO:0000313" key="4">
    <source>
        <dbReference type="Proteomes" id="UP001177003"/>
    </source>
</evidence>
<dbReference type="AlphaFoldDB" id="A0AA35ZWM3"/>
<gene>
    <name evidence="3" type="ORF">LSALG_LOCUS38816</name>
</gene>
<evidence type="ECO:0000256" key="1">
    <source>
        <dbReference type="SAM" id="MobiDB-lite"/>
    </source>
</evidence>
<feature type="transmembrane region" description="Helical" evidence="2">
    <location>
        <begin position="64"/>
        <end position="92"/>
    </location>
</feature>
<evidence type="ECO:0000256" key="2">
    <source>
        <dbReference type="SAM" id="Phobius"/>
    </source>
</evidence>
<keyword evidence="2" id="KW-0472">Membrane</keyword>
<keyword evidence="2" id="KW-0812">Transmembrane</keyword>
<feature type="compositionally biased region" description="Pro residues" evidence="1">
    <location>
        <begin position="103"/>
        <end position="116"/>
    </location>
</feature>
<name>A0AA35ZWM3_LACSI</name>
<dbReference type="Proteomes" id="UP001177003">
    <property type="component" value="Chromosome 8"/>
</dbReference>
<dbReference type="PANTHER" id="PTHR36322:SF3">
    <property type="entry name" value="TRANSMEMBRANE PROTEIN"/>
    <property type="match status" value="1"/>
</dbReference>
<protein>
    <submittedName>
        <fullName evidence="3">Uncharacterized protein</fullName>
    </submittedName>
</protein>
<organism evidence="3 4">
    <name type="scientific">Lactuca saligna</name>
    <name type="common">Willowleaf lettuce</name>
    <dbReference type="NCBI Taxonomy" id="75948"/>
    <lineage>
        <taxon>Eukaryota</taxon>
        <taxon>Viridiplantae</taxon>
        <taxon>Streptophyta</taxon>
        <taxon>Embryophyta</taxon>
        <taxon>Tracheophyta</taxon>
        <taxon>Spermatophyta</taxon>
        <taxon>Magnoliopsida</taxon>
        <taxon>eudicotyledons</taxon>
        <taxon>Gunneridae</taxon>
        <taxon>Pentapetalae</taxon>
        <taxon>asterids</taxon>
        <taxon>campanulids</taxon>
        <taxon>Asterales</taxon>
        <taxon>Asteraceae</taxon>
        <taxon>Cichorioideae</taxon>
        <taxon>Cichorieae</taxon>
        <taxon>Lactucinae</taxon>
        <taxon>Lactuca</taxon>
    </lineage>
</organism>
<proteinExistence type="predicted"/>
<keyword evidence="2" id="KW-1133">Transmembrane helix</keyword>